<dbReference type="Proteomes" id="UP000609346">
    <property type="component" value="Unassembled WGS sequence"/>
</dbReference>
<dbReference type="RefSeq" id="WP_191205313.1">
    <property type="nucleotide sequence ID" value="NZ_JACXZA010000005.1"/>
</dbReference>
<evidence type="ECO:0000313" key="1">
    <source>
        <dbReference type="EMBL" id="MBD3921006.1"/>
    </source>
</evidence>
<reference evidence="1 2" key="1">
    <citation type="submission" date="2020-09" db="EMBL/GenBank/DDBJ databases">
        <title>Paenibacillus sp. strain PR3 16S rRNA gene Genome sequencing and assembly.</title>
        <authorList>
            <person name="Kim J."/>
        </authorList>
    </citation>
    <scope>NUCLEOTIDE SEQUENCE [LARGE SCALE GENOMIC DNA]</scope>
    <source>
        <strain evidence="1 2">PR3</strain>
    </source>
</reference>
<evidence type="ECO:0000313" key="2">
    <source>
        <dbReference type="Proteomes" id="UP000609346"/>
    </source>
</evidence>
<name>A0ABR8N169_9BACL</name>
<dbReference type="EMBL" id="JACXZA010000005">
    <property type="protein sequence ID" value="MBD3921006.1"/>
    <property type="molecule type" value="Genomic_DNA"/>
</dbReference>
<organism evidence="1 2">
    <name type="scientific">Paenibacillus terricola</name>
    <dbReference type="NCBI Taxonomy" id="2763503"/>
    <lineage>
        <taxon>Bacteria</taxon>
        <taxon>Bacillati</taxon>
        <taxon>Bacillota</taxon>
        <taxon>Bacilli</taxon>
        <taxon>Bacillales</taxon>
        <taxon>Paenibacillaceae</taxon>
        <taxon>Paenibacillus</taxon>
    </lineage>
</organism>
<accession>A0ABR8N169</accession>
<protein>
    <submittedName>
        <fullName evidence="1">Uncharacterized protein</fullName>
    </submittedName>
</protein>
<comment type="caution">
    <text evidence="1">The sequence shown here is derived from an EMBL/GenBank/DDBJ whole genome shotgun (WGS) entry which is preliminary data.</text>
</comment>
<gene>
    <name evidence="1" type="ORF">H8B09_19730</name>
</gene>
<keyword evidence="2" id="KW-1185">Reference proteome</keyword>
<proteinExistence type="predicted"/>
<sequence length="247" mass="28548">MLFQMCYGPELEVIYKSIKKAPGIDVIRLCENYQYSDEGDISSLIESALVILEDLKFIRKDGKGFVPIENVEWNLKMVFVRLQQIAREKTGTEESMNYIFASLYEQIFVKPDKMFSANIHYQVNSKFSKTLVGHEKVNAWKRIMECWGLGQRAYSGFYALPQITLIQEIIEDSGEWEGGLHPFCEKYIDPVLPCITLDGNIFKGIIFSLIALHEKGCLRLSYKQDLPYKSYGSNNEWNWIKLVKKVG</sequence>